<dbReference type="Proteomes" id="UP000692954">
    <property type="component" value="Unassembled WGS sequence"/>
</dbReference>
<organism evidence="1 2">
    <name type="scientific">Paramecium sonneborni</name>
    <dbReference type="NCBI Taxonomy" id="65129"/>
    <lineage>
        <taxon>Eukaryota</taxon>
        <taxon>Sar</taxon>
        <taxon>Alveolata</taxon>
        <taxon>Ciliophora</taxon>
        <taxon>Intramacronucleata</taxon>
        <taxon>Oligohymenophorea</taxon>
        <taxon>Peniculida</taxon>
        <taxon>Parameciidae</taxon>
        <taxon>Paramecium</taxon>
    </lineage>
</organism>
<evidence type="ECO:0000313" key="1">
    <source>
        <dbReference type="EMBL" id="CAD8129676.1"/>
    </source>
</evidence>
<dbReference type="AlphaFoldDB" id="A0A8S1RN88"/>
<evidence type="ECO:0000313" key="2">
    <source>
        <dbReference type="Proteomes" id="UP000692954"/>
    </source>
</evidence>
<dbReference type="EMBL" id="CAJJDN010000237">
    <property type="protein sequence ID" value="CAD8129676.1"/>
    <property type="molecule type" value="Genomic_DNA"/>
</dbReference>
<sequence>MIQKEISMIKKEIRKRLESGQNWMKGLNYLLNSFILANIILKVKKWAFGQKWIQRRMKKQENRDMMIDRLNN</sequence>
<comment type="caution">
    <text evidence="1">The sequence shown here is derived from an EMBL/GenBank/DDBJ whole genome shotgun (WGS) entry which is preliminary data.</text>
</comment>
<keyword evidence="2" id="KW-1185">Reference proteome</keyword>
<accession>A0A8S1RN88</accession>
<protein>
    <submittedName>
        <fullName evidence="1">Uncharacterized protein</fullName>
    </submittedName>
</protein>
<gene>
    <name evidence="1" type="ORF">PSON_ATCC_30995.1.T2370009</name>
</gene>
<reference evidence="1" key="1">
    <citation type="submission" date="2021-01" db="EMBL/GenBank/DDBJ databases">
        <authorList>
            <consortium name="Genoscope - CEA"/>
            <person name="William W."/>
        </authorList>
    </citation>
    <scope>NUCLEOTIDE SEQUENCE</scope>
</reference>
<proteinExistence type="predicted"/>
<name>A0A8S1RN88_9CILI</name>